<evidence type="ECO:0000256" key="6">
    <source>
        <dbReference type="SAM" id="Phobius"/>
    </source>
</evidence>
<dbReference type="GO" id="GO:0016020">
    <property type="term" value="C:membrane"/>
    <property type="evidence" value="ECO:0007669"/>
    <property type="project" value="UniProtKB-SubCell"/>
</dbReference>
<evidence type="ECO:0000256" key="5">
    <source>
        <dbReference type="SAM" id="MobiDB-lite"/>
    </source>
</evidence>
<comment type="subcellular location">
    <subcellularLocation>
        <location evidence="1">Membrane</location>
        <topology evidence="1">Multi-pass membrane protein</topology>
    </subcellularLocation>
</comment>
<feature type="transmembrane region" description="Helical" evidence="6">
    <location>
        <begin position="97"/>
        <end position="114"/>
    </location>
</feature>
<evidence type="ECO:0000256" key="1">
    <source>
        <dbReference type="ARBA" id="ARBA00004141"/>
    </source>
</evidence>
<feature type="transmembrane region" description="Helical" evidence="6">
    <location>
        <begin position="334"/>
        <end position="354"/>
    </location>
</feature>
<feature type="transmembrane region" description="Helical" evidence="6">
    <location>
        <begin position="366"/>
        <end position="385"/>
    </location>
</feature>
<dbReference type="KEGG" id="aji:C0Z10_11990"/>
<evidence type="ECO:0000313" key="8">
    <source>
        <dbReference type="EMBL" id="AZZ40350.1"/>
    </source>
</evidence>
<dbReference type="Pfam" id="PF04932">
    <property type="entry name" value="Wzy_C"/>
    <property type="match status" value="1"/>
</dbReference>
<feature type="transmembrane region" description="Helical" evidence="6">
    <location>
        <begin position="67"/>
        <end position="85"/>
    </location>
</feature>
<dbReference type="InterPro" id="IPR007016">
    <property type="entry name" value="O-antigen_ligase-rel_domated"/>
</dbReference>
<dbReference type="GO" id="GO:0016874">
    <property type="term" value="F:ligase activity"/>
    <property type="evidence" value="ECO:0007669"/>
    <property type="project" value="UniProtKB-KW"/>
</dbReference>
<dbReference type="InterPro" id="IPR051533">
    <property type="entry name" value="WaaL-like"/>
</dbReference>
<organism evidence="8 9">
    <name type="scientific">Acidipropionibacterium jensenii</name>
    <dbReference type="NCBI Taxonomy" id="1749"/>
    <lineage>
        <taxon>Bacteria</taxon>
        <taxon>Bacillati</taxon>
        <taxon>Actinomycetota</taxon>
        <taxon>Actinomycetes</taxon>
        <taxon>Propionibacteriales</taxon>
        <taxon>Propionibacteriaceae</taxon>
        <taxon>Acidipropionibacterium</taxon>
    </lineage>
</organism>
<feature type="transmembrane region" description="Helical" evidence="6">
    <location>
        <begin position="173"/>
        <end position="192"/>
    </location>
</feature>
<keyword evidence="3 6" id="KW-1133">Transmembrane helix</keyword>
<feature type="transmembrane region" description="Helical" evidence="6">
    <location>
        <begin position="226"/>
        <end position="242"/>
    </location>
</feature>
<dbReference type="Proteomes" id="UP000285875">
    <property type="component" value="Chromosome"/>
</dbReference>
<protein>
    <submittedName>
        <fullName evidence="8">O-antigen ligase domain-containing protein</fullName>
    </submittedName>
</protein>
<name>A0A3Q9UL04_9ACTN</name>
<evidence type="ECO:0000256" key="2">
    <source>
        <dbReference type="ARBA" id="ARBA00022692"/>
    </source>
</evidence>
<keyword evidence="4 6" id="KW-0472">Membrane</keyword>
<feature type="transmembrane region" description="Helical" evidence="6">
    <location>
        <begin position="126"/>
        <end position="153"/>
    </location>
</feature>
<evidence type="ECO:0000259" key="7">
    <source>
        <dbReference type="Pfam" id="PF04932"/>
    </source>
</evidence>
<dbReference type="EMBL" id="CP025570">
    <property type="protein sequence ID" value="AZZ40350.1"/>
    <property type="molecule type" value="Genomic_DNA"/>
</dbReference>
<evidence type="ECO:0000256" key="3">
    <source>
        <dbReference type="ARBA" id="ARBA00022989"/>
    </source>
</evidence>
<feature type="region of interest" description="Disordered" evidence="5">
    <location>
        <begin position="414"/>
        <end position="464"/>
    </location>
</feature>
<evidence type="ECO:0000313" key="9">
    <source>
        <dbReference type="Proteomes" id="UP000285875"/>
    </source>
</evidence>
<feature type="compositionally biased region" description="Basic and acidic residues" evidence="5">
    <location>
        <begin position="452"/>
        <end position="464"/>
    </location>
</feature>
<gene>
    <name evidence="8" type="ORF">C0Z10_11990</name>
</gene>
<dbReference type="PANTHER" id="PTHR37422">
    <property type="entry name" value="TEICHURONIC ACID BIOSYNTHESIS PROTEIN TUAE"/>
    <property type="match status" value="1"/>
</dbReference>
<keyword evidence="2 6" id="KW-0812">Transmembrane</keyword>
<feature type="domain" description="O-antigen ligase-related" evidence="7">
    <location>
        <begin position="210"/>
        <end position="346"/>
    </location>
</feature>
<dbReference type="RefSeq" id="WP_097799543.1">
    <property type="nucleotide sequence ID" value="NZ_CP025570.1"/>
</dbReference>
<sequence>MTMRSGSIAQGSTVPDRGWAPGIALAVVAALLVMRLPLSFILLLVVPWAMVLVGVIRIRSGFTCRPLFALLTWCLIGSVGSVLLLHRDSLTSTGNNAVIMVAVIGYTLVVFKSARPVLAARRVLEGLYWGAFMVWLMGIGEIVTGIKLLPLLYPDANTLNAVSKSRFVVTATYPNYNDFCVVLTMLFTGLLARMWFQPVRGPKNVGRWFIALTTIFMVVYMGSRGALLGCIAAFALLVVLNIRRLHRAAMGVRAAVLGGALVVVAIVALVSSSYVQDGSTAKRGTIIANALKMLENSHGDALLGYGSLVDYQAAATAAYGNILMDPHNLLLEFWLRYGVLALVLFLVVWTWVLLRGYLPRTPKVGWHAAFGMVVVILLPVLGVVPSSMLRYHVTWLYLAATCLIVEEARQTRRRSRRGSAADTGTASRIEMTEESVPAAAGAHQLRTGHYGGSDDDRDHHGDNG</sequence>
<reference evidence="9" key="1">
    <citation type="submission" date="2017-12" db="EMBL/GenBank/DDBJ databases">
        <title>Whole genome sequencing of Acidipropionibacterium jensenii strains JS279 and JS280.</title>
        <authorList>
            <person name="Deptula P."/>
            <person name="Laine P."/>
            <person name="Smolander O.-P."/>
            <person name="Paulin L."/>
            <person name="Auvinen P."/>
            <person name="Varmanen P."/>
        </authorList>
    </citation>
    <scope>NUCLEOTIDE SEQUENCE [LARGE SCALE GENOMIC DNA]</scope>
    <source>
        <strain evidence="9">JS280</strain>
    </source>
</reference>
<dbReference type="AlphaFoldDB" id="A0A3Q9UL04"/>
<feature type="transmembrane region" description="Helical" evidence="6">
    <location>
        <begin position="391"/>
        <end position="408"/>
    </location>
</feature>
<keyword evidence="8" id="KW-0436">Ligase</keyword>
<accession>A0A3Q9UL04</accession>
<evidence type="ECO:0000256" key="4">
    <source>
        <dbReference type="ARBA" id="ARBA00023136"/>
    </source>
</evidence>
<feature type="transmembrane region" description="Helical" evidence="6">
    <location>
        <begin position="254"/>
        <end position="275"/>
    </location>
</feature>
<feature type="transmembrane region" description="Helical" evidence="6">
    <location>
        <begin position="22"/>
        <end position="55"/>
    </location>
</feature>
<dbReference type="PANTHER" id="PTHR37422:SF13">
    <property type="entry name" value="LIPOPOLYSACCHARIDE BIOSYNTHESIS PROTEIN PA4999-RELATED"/>
    <property type="match status" value="1"/>
</dbReference>
<proteinExistence type="predicted"/>